<dbReference type="Pfam" id="PF00580">
    <property type="entry name" value="UvrD-helicase"/>
    <property type="match status" value="1"/>
</dbReference>
<dbReference type="CDD" id="cd18807">
    <property type="entry name" value="SF1_C_UvrD"/>
    <property type="match status" value="1"/>
</dbReference>
<organism evidence="14 15">
    <name type="scientific">Dorea hominis</name>
    <dbReference type="NCBI Taxonomy" id="2763040"/>
    <lineage>
        <taxon>Bacteria</taxon>
        <taxon>Bacillati</taxon>
        <taxon>Bacillota</taxon>
        <taxon>Clostridia</taxon>
        <taxon>Lachnospirales</taxon>
        <taxon>Lachnospiraceae</taxon>
        <taxon>Dorea</taxon>
    </lineage>
</organism>
<evidence type="ECO:0000313" key="15">
    <source>
        <dbReference type="Proteomes" id="UP000647235"/>
    </source>
</evidence>
<keyword evidence="2 11" id="KW-0547">Nucleotide-binding</keyword>
<reference evidence="14 15" key="1">
    <citation type="submission" date="2020-08" db="EMBL/GenBank/DDBJ databases">
        <title>Genome public.</title>
        <authorList>
            <person name="Liu C."/>
            <person name="Sun Q."/>
        </authorList>
    </citation>
    <scope>NUCLEOTIDE SEQUENCE [LARGE SCALE GENOMIC DNA]</scope>
    <source>
        <strain evidence="14 15">NSJ-36</strain>
    </source>
</reference>
<dbReference type="Pfam" id="PF13361">
    <property type="entry name" value="UvrD_C"/>
    <property type="match status" value="2"/>
</dbReference>
<evidence type="ECO:0000256" key="10">
    <source>
        <dbReference type="ARBA" id="ARBA00048988"/>
    </source>
</evidence>
<evidence type="ECO:0000256" key="11">
    <source>
        <dbReference type="PROSITE-ProRule" id="PRU00560"/>
    </source>
</evidence>
<evidence type="ECO:0000256" key="2">
    <source>
        <dbReference type="ARBA" id="ARBA00022741"/>
    </source>
</evidence>
<dbReference type="Gene3D" id="3.40.50.300">
    <property type="entry name" value="P-loop containing nucleotide triphosphate hydrolases"/>
    <property type="match status" value="3"/>
</dbReference>
<comment type="similarity">
    <text evidence="1">Belongs to the helicase family. UvrD subfamily.</text>
</comment>
<keyword evidence="5 11" id="KW-0067">ATP-binding</keyword>
<keyword evidence="6" id="KW-0238">DNA-binding</keyword>
<protein>
    <recommendedName>
        <fullName evidence="9">DNA 3'-5' helicase</fullName>
        <ecNumber evidence="9">5.6.2.4</ecNumber>
    </recommendedName>
</protein>
<feature type="binding site" evidence="11">
    <location>
        <begin position="29"/>
        <end position="36"/>
    </location>
    <ligand>
        <name>ATP</name>
        <dbReference type="ChEBI" id="CHEBI:30616"/>
    </ligand>
</feature>
<dbReference type="PANTHER" id="PTHR11070">
    <property type="entry name" value="UVRD / RECB / PCRA DNA HELICASE FAMILY MEMBER"/>
    <property type="match status" value="1"/>
</dbReference>
<dbReference type="Proteomes" id="UP000647235">
    <property type="component" value="Unassembled WGS sequence"/>
</dbReference>
<comment type="catalytic activity">
    <reaction evidence="10">
        <text>ATP + H2O = ADP + phosphate + H(+)</text>
        <dbReference type="Rhea" id="RHEA:13065"/>
        <dbReference type="ChEBI" id="CHEBI:15377"/>
        <dbReference type="ChEBI" id="CHEBI:15378"/>
        <dbReference type="ChEBI" id="CHEBI:30616"/>
        <dbReference type="ChEBI" id="CHEBI:43474"/>
        <dbReference type="ChEBI" id="CHEBI:456216"/>
        <dbReference type="EC" id="5.6.2.4"/>
    </reaction>
</comment>
<dbReference type="EC" id="5.6.2.4" evidence="9"/>
<dbReference type="InterPro" id="IPR000212">
    <property type="entry name" value="DNA_helicase_UvrD/REP"/>
</dbReference>
<dbReference type="SUPFAM" id="SSF52540">
    <property type="entry name" value="P-loop containing nucleoside triphosphate hydrolases"/>
    <property type="match status" value="1"/>
</dbReference>
<keyword evidence="4 11" id="KW-0347">Helicase</keyword>
<evidence type="ECO:0000256" key="6">
    <source>
        <dbReference type="ARBA" id="ARBA00023125"/>
    </source>
</evidence>
<evidence type="ECO:0000256" key="5">
    <source>
        <dbReference type="ARBA" id="ARBA00022840"/>
    </source>
</evidence>
<evidence type="ECO:0000256" key="7">
    <source>
        <dbReference type="ARBA" id="ARBA00023235"/>
    </source>
</evidence>
<keyword evidence="3 11" id="KW-0378">Hydrolase</keyword>
<feature type="domain" description="UvrD-like helicase ATP-binding" evidence="13">
    <location>
        <begin position="8"/>
        <end position="286"/>
    </location>
</feature>
<comment type="caution">
    <text evidence="14">The sequence shown here is derived from an EMBL/GenBank/DDBJ whole genome shotgun (WGS) entry which is preliminary data.</text>
</comment>
<evidence type="ECO:0000256" key="4">
    <source>
        <dbReference type="ARBA" id="ARBA00022806"/>
    </source>
</evidence>
<keyword evidence="7" id="KW-0413">Isomerase</keyword>
<dbReference type="PROSITE" id="PS51198">
    <property type="entry name" value="UVRD_HELICASE_ATP_BIND"/>
    <property type="match status" value="1"/>
</dbReference>
<gene>
    <name evidence="14" type="ORF">H8S07_08640</name>
</gene>
<dbReference type="InterPro" id="IPR013986">
    <property type="entry name" value="DExx_box_DNA_helicase_dom_sf"/>
</dbReference>
<comment type="catalytic activity">
    <reaction evidence="8">
        <text>Couples ATP hydrolysis with the unwinding of duplex DNA by translocating in the 3'-5' direction.</text>
        <dbReference type="EC" id="5.6.2.4"/>
    </reaction>
</comment>
<evidence type="ECO:0000256" key="3">
    <source>
        <dbReference type="ARBA" id="ARBA00022801"/>
    </source>
</evidence>
<keyword evidence="15" id="KW-1185">Reference proteome</keyword>
<dbReference type="EMBL" id="JACOOY010000009">
    <property type="protein sequence ID" value="MBC5665344.1"/>
    <property type="molecule type" value="Genomic_DNA"/>
</dbReference>
<evidence type="ECO:0000256" key="1">
    <source>
        <dbReference type="ARBA" id="ARBA00009922"/>
    </source>
</evidence>
<name>A0ABR7EX99_9FIRM</name>
<sequence length="574" mass="66853">MMNSLERKRLNSYQKEAVLDESPACLVNANVGSGKTTVLTEKVRYLHEERLVPYEKMMVLTFTNKAADEIAERLGIEKSMWGFGTFHSVARQLLCKYLPEKCTVEDTDRAVNQNETTDWNREFEVIEPEEELQMLLDLVDANGYKIKYKNRLQARLENDYEAYLQGKPKGKYKDDLFRVFPLLDRKKRQENKMSFADLIREGTKCAEEHRKELGLQWIIVDEVQDSDQKQLDFIEALKDAQTRFFAVGDPNQVIYSWRGTAPNMFFMIKHRFEAKELSLPVNYRSSDVILEAANRFLQFGGKIEGSGVKGDKILIKNHYDPFIEAEYLTERIRKLHEDGLPYSQIAVFYRVQKQAEILEKVFERAELPVTFSNVGKEGEVLHFMTLHASKGLEFDYVFIVGLNQGLIPLRCTGMEQEEEEMRLFFVGLTRARKNLELSYYTNPTIPGVFEAPSRYLKRLPEHLLDWEEKPGSEERKANLQSLRRQAVETIRRKSAEENMAETEPVKQKERQIETESVKQEERHTNTEERVVRRGRHPKYGEGIITSEDDMTIEVEFPGYGKKQFLKAFGEIDVS</sequence>
<dbReference type="InterPro" id="IPR014016">
    <property type="entry name" value="UvrD-like_ATP-bd"/>
</dbReference>
<proteinExistence type="inferred from homology"/>
<dbReference type="GO" id="GO:0004386">
    <property type="term" value="F:helicase activity"/>
    <property type="evidence" value="ECO:0007669"/>
    <property type="project" value="UniProtKB-KW"/>
</dbReference>
<evidence type="ECO:0000259" key="13">
    <source>
        <dbReference type="PROSITE" id="PS51198"/>
    </source>
</evidence>
<evidence type="ECO:0000256" key="12">
    <source>
        <dbReference type="SAM" id="MobiDB-lite"/>
    </source>
</evidence>
<accession>A0ABR7EX99</accession>
<dbReference type="PANTHER" id="PTHR11070:SF2">
    <property type="entry name" value="ATP-DEPENDENT DNA HELICASE SRS2"/>
    <property type="match status" value="1"/>
</dbReference>
<dbReference type="CDD" id="cd17932">
    <property type="entry name" value="DEXQc_UvrD"/>
    <property type="match status" value="1"/>
</dbReference>
<dbReference type="Gene3D" id="1.10.10.160">
    <property type="match status" value="1"/>
</dbReference>
<evidence type="ECO:0000313" key="14">
    <source>
        <dbReference type="EMBL" id="MBC5665344.1"/>
    </source>
</evidence>
<evidence type="ECO:0000256" key="8">
    <source>
        <dbReference type="ARBA" id="ARBA00034617"/>
    </source>
</evidence>
<dbReference type="InterPro" id="IPR014017">
    <property type="entry name" value="DNA_helicase_UvrD-like_C"/>
</dbReference>
<dbReference type="InterPro" id="IPR027417">
    <property type="entry name" value="P-loop_NTPase"/>
</dbReference>
<feature type="compositionally biased region" description="Basic and acidic residues" evidence="12">
    <location>
        <begin position="503"/>
        <end position="531"/>
    </location>
</feature>
<evidence type="ECO:0000256" key="9">
    <source>
        <dbReference type="ARBA" id="ARBA00034808"/>
    </source>
</evidence>
<feature type="region of interest" description="Disordered" evidence="12">
    <location>
        <begin position="491"/>
        <end position="544"/>
    </location>
</feature>